<feature type="transmembrane region" description="Helical" evidence="1">
    <location>
        <begin position="264"/>
        <end position="287"/>
    </location>
</feature>
<keyword evidence="3" id="KW-1185">Reference proteome</keyword>
<dbReference type="RefSeq" id="WP_254907611.1">
    <property type="nucleotide sequence ID" value="NZ_CP147248.1"/>
</dbReference>
<feature type="transmembrane region" description="Helical" evidence="1">
    <location>
        <begin position="467"/>
        <end position="485"/>
    </location>
</feature>
<dbReference type="EMBL" id="CP147248">
    <property type="protein sequence ID" value="WYJ87523.1"/>
    <property type="molecule type" value="Genomic_DNA"/>
</dbReference>
<reference evidence="3" key="1">
    <citation type="submission" date="2017-05" db="EMBL/GenBank/DDBJ databases">
        <title>The Genome Sequence of EEnterococcus faecalis 9F2_4866.</title>
        <authorList>
            <consortium name="The Broad Institute Genomics Platform"/>
            <consortium name="The Broad Institute Genomic Center for Infectious Diseases"/>
            <person name="Earl A."/>
            <person name="Manson A."/>
            <person name="Schwartman J."/>
            <person name="Gilmore M."/>
            <person name="Abouelleil A."/>
            <person name="Cao P."/>
            <person name="Chapman S."/>
            <person name="Cusick C."/>
            <person name="Shea T."/>
            <person name="Young S."/>
            <person name="Neafsey D."/>
            <person name="Nusbaum C."/>
            <person name="Birren B."/>
        </authorList>
    </citation>
    <scope>NUCLEOTIDE SEQUENCE [LARGE SCALE GENOMIC DNA]</scope>
    <source>
        <strain evidence="3">12C11_DIV0727</strain>
    </source>
</reference>
<feature type="transmembrane region" description="Helical" evidence="1">
    <location>
        <begin position="227"/>
        <end position="244"/>
    </location>
</feature>
<proteinExistence type="predicted"/>
<keyword evidence="1" id="KW-0812">Transmembrane</keyword>
<feature type="transmembrane region" description="Helical" evidence="1">
    <location>
        <begin position="442"/>
        <end position="460"/>
    </location>
</feature>
<evidence type="ECO:0000256" key="1">
    <source>
        <dbReference type="SAM" id="Phobius"/>
    </source>
</evidence>
<dbReference type="Proteomes" id="UP000195080">
    <property type="component" value="Chromosome"/>
</dbReference>
<feature type="transmembrane region" description="Helical" evidence="1">
    <location>
        <begin position="198"/>
        <end position="215"/>
    </location>
</feature>
<keyword evidence="1" id="KW-1133">Transmembrane helix</keyword>
<feature type="transmembrane region" description="Helical" evidence="1">
    <location>
        <begin position="401"/>
        <end position="422"/>
    </location>
</feature>
<feature type="transmembrane region" description="Helical" evidence="1">
    <location>
        <begin position="27"/>
        <end position="46"/>
    </location>
</feature>
<gene>
    <name evidence="2" type="ORF">A5866_002619</name>
</gene>
<sequence length="606" mass="70166">MFRSIVGLLLFILSTLGYTLYLKKRNIVVEFIPVIIFSSVIPILFIGGLLNILKLTILSILAVGVFLLLSFFWKNKNIKKEFRDLLSPGILFFLFFCLVFAINTRGNLFLHYDNFSHWALIVKSLGLTGQLPNFNIDVIMFNSYPPGSALFVYFFAKVVGLTEANAIFAQILLILACITTLFAWTRKFQDPHLKSSKKQNAILILTTVLAFYLFNGPTFMKDLLVDNLLLLFSVAAMNIIFYYFDNFKKALLLSLPLMASMLLIKNSGVIFIGINTLFLLASAWNNYKMNRLTLAKKEISLFGTIFLIPWFLFYLWLTHVKYVYPAGATGKHDMSIEYYKKIFSEKTYSDILKITKAFILRMFDFRNFSAFYELLAFSIVALLIALYIKKNTQFNIKNTKLMILGANILFLGYMGILWLMYLVSMPLGEAMMLASFDRYVGAIFNFLIVFIVIQIILLLISAKKVRTVTFSSLAFILIFLSIIAYRHQNYQKIFAAQEYPHSRRWKIDQAMAPIENTLLSKDRDHFYTFYFPSATNDSDYSYFYTQYKLFSKNVQIIKAFDSNEILSARLQSSDYLVVVEKDEAITRYIEEHQLIHEENGVYRIKK</sequence>
<feature type="transmembrane region" description="Helical" evidence="1">
    <location>
        <begin position="370"/>
        <end position="389"/>
    </location>
</feature>
<name>A0ABZ2T9G0_9ENTE</name>
<keyword evidence="1" id="KW-0472">Membrane</keyword>
<evidence type="ECO:0000313" key="3">
    <source>
        <dbReference type="Proteomes" id="UP000195080"/>
    </source>
</evidence>
<accession>A0ABZ2T9G0</accession>
<evidence type="ECO:0000313" key="2">
    <source>
        <dbReference type="EMBL" id="WYJ87523.1"/>
    </source>
</evidence>
<feature type="transmembrane region" description="Helical" evidence="1">
    <location>
        <begin position="134"/>
        <end position="155"/>
    </location>
</feature>
<feature type="transmembrane region" description="Helical" evidence="1">
    <location>
        <begin position="52"/>
        <end position="73"/>
    </location>
</feature>
<protein>
    <recommendedName>
        <fullName evidence="4">Glycosyltransferase RgtA/B/C/D-like domain-containing protein</fullName>
    </recommendedName>
</protein>
<feature type="transmembrane region" description="Helical" evidence="1">
    <location>
        <begin position="85"/>
        <end position="102"/>
    </location>
</feature>
<feature type="transmembrane region" description="Helical" evidence="1">
    <location>
        <begin position="167"/>
        <end position="186"/>
    </location>
</feature>
<evidence type="ECO:0008006" key="4">
    <source>
        <dbReference type="Google" id="ProtNLM"/>
    </source>
</evidence>
<feature type="transmembrane region" description="Helical" evidence="1">
    <location>
        <begin position="299"/>
        <end position="317"/>
    </location>
</feature>
<organism evidence="2 3">
    <name type="scientific">Candidatus Enterococcus lemimoniae</name>
    <dbReference type="NCBI Taxonomy" id="1834167"/>
    <lineage>
        <taxon>Bacteria</taxon>
        <taxon>Bacillati</taxon>
        <taxon>Bacillota</taxon>
        <taxon>Bacilli</taxon>
        <taxon>Lactobacillales</taxon>
        <taxon>Enterococcaceae</taxon>
        <taxon>Enterococcus</taxon>
    </lineage>
</organism>
<feature type="transmembrane region" description="Helical" evidence="1">
    <location>
        <begin position="6"/>
        <end position="22"/>
    </location>
</feature>
<reference evidence="2 3" key="2">
    <citation type="submission" date="2024-03" db="EMBL/GenBank/DDBJ databases">
        <title>The Genome Sequence of Enterococcus sp. DIV0727d.</title>
        <authorList>
            <consortium name="The Broad Institute Genomics Platform"/>
            <consortium name="The Broad Institute Microbial Omics Core"/>
            <consortium name="The Broad Institute Genomic Center for Infectious Diseases"/>
            <person name="Earl A."/>
            <person name="Manson A."/>
            <person name="Gilmore M."/>
            <person name="Schwartman J."/>
            <person name="Shea T."/>
            <person name="Abouelleil A."/>
            <person name="Cao P."/>
            <person name="Chapman S."/>
            <person name="Cusick C."/>
            <person name="Young S."/>
            <person name="Neafsey D."/>
            <person name="Nusbaum C."/>
            <person name="Birren B."/>
        </authorList>
    </citation>
    <scope>NUCLEOTIDE SEQUENCE [LARGE SCALE GENOMIC DNA]</scope>
    <source>
        <strain evidence="2 3">12C11_DIV0727</strain>
    </source>
</reference>